<dbReference type="HOGENOM" id="CLU_1690949_0_0_1"/>
<feature type="region of interest" description="Disordered" evidence="1">
    <location>
        <begin position="94"/>
        <end position="121"/>
    </location>
</feature>
<protein>
    <submittedName>
        <fullName evidence="2">Uncharacterized protein</fullName>
    </submittedName>
</protein>
<organism evidence="2 3">
    <name type="scientific">Galerina marginata (strain CBS 339.88)</name>
    <dbReference type="NCBI Taxonomy" id="685588"/>
    <lineage>
        <taxon>Eukaryota</taxon>
        <taxon>Fungi</taxon>
        <taxon>Dikarya</taxon>
        <taxon>Basidiomycota</taxon>
        <taxon>Agaricomycotina</taxon>
        <taxon>Agaricomycetes</taxon>
        <taxon>Agaricomycetidae</taxon>
        <taxon>Agaricales</taxon>
        <taxon>Agaricineae</taxon>
        <taxon>Strophariaceae</taxon>
        <taxon>Galerina</taxon>
    </lineage>
</organism>
<reference evidence="3" key="1">
    <citation type="journal article" date="2014" name="Proc. Natl. Acad. Sci. U.S.A.">
        <title>Extensive sampling of basidiomycete genomes demonstrates inadequacy of the white-rot/brown-rot paradigm for wood decay fungi.</title>
        <authorList>
            <person name="Riley R."/>
            <person name="Salamov A.A."/>
            <person name="Brown D.W."/>
            <person name="Nagy L.G."/>
            <person name="Floudas D."/>
            <person name="Held B.W."/>
            <person name="Levasseur A."/>
            <person name="Lombard V."/>
            <person name="Morin E."/>
            <person name="Otillar R."/>
            <person name="Lindquist E.A."/>
            <person name="Sun H."/>
            <person name="LaButti K.M."/>
            <person name="Schmutz J."/>
            <person name="Jabbour D."/>
            <person name="Luo H."/>
            <person name="Baker S.E."/>
            <person name="Pisabarro A.G."/>
            <person name="Walton J.D."/>
            <person name="Blanchette R.A."/>
            <person name="Henrissat B."/>
            <person name="Martin F."/>
            <person name="Cullen D."/>
            <person name="Hibbett D.S."/>
            <person name="Grigoriev I.V."/>
        </authorList>
    </citation>
    <scope>NUCLEOTIDE SEQUENCE [LARGE SCALE GENOMIC DNA]</scope>
    <source>
        <strain evidence="3">CBS 339.88</strain>
    </source>
</reference>
<evidence type="ECO:0000256" key="1">
    <source>
        <dbReference type="SAM" id="MobiDB-lite"/>
    </source>
</evidence>
<dbReference type="OrthoDB" id="3028440at2759"/>
<evidence type="ECO:0000313" key="2">
    <source>
        <dbReference type="EMBL" id="KDR77190.1"/>
    </source>
</evidence>
<name>A0A067T1W5_GALM3</name>
<dbReference type="AlphaFoldDB" id="A0A067T1W5"/>
<accession>A0A067T1W5</accession>
<feature type="compositionally biased region" description="Acidic residues" evidence="1">
    <location>
        <begin position="96"/>
        <end position="105"/>
    </location>
</feature>
<dbReference type="Proteomes" id="UP000027222">
    <property type="component" value="Unassembled WGS sequence"/>
</dbReference>
<feature type="non-terminal residue" evidence="2">
    <location>
        <position position="156"/>
    </location>
</feature>
<sequence length="156" mass="17387">MEGPSVTVTDPFKDAMELDGEFYGENGDKILFTAGNISNPSADLAREQVWKDIEALDYYDSQKLLTRTSYSAQDMFSDPSEDATISSVVVALSAMGDDDESEGDEDKVSSMVNASREDDSRWAPHGSKTMFFLDLLDNLPRLRLSDDHLQAIMWVM</sequence>
<dbReference type="EMBL" id="KL142377">
    <property type="protein sequence ID" value="KDR77190.1"/>
    <property type="molecule type" value="Genomic_DNA"/>
</dbReference>
<evidence type="ECO:0000313" key="3">
    <source>
        <dbReference type="Proteomes" id="UP000027222"/>
    </source>
</evidence>
<proteinExistence type="predicted"/>
<gene>
    <name evidence="2" type="ORF">GALMADRAFT_120313</name>
</gene>
<keyword evidence="3" id="KW-1185">Reference proteome</keyword>